<dbReference type="Proteomes" id="UP000315534">
    <property type="component" value="Unassembled WGS sequence"/>
</dbReference>
<dbReference type="AlphaFoldDB" id="A0A523XSC2"/>
<name>A0A523XSC2_UNCT6</name>
<evidence type="ECO:0000313" key="2">
    <source>
        <dbReference type="Proteomes" id="UP000315534"/>
    </source>
</evidence>
<dbReference type="EMBL" id="SOIP01000158">
    <property type="protein sequence ID" value="TET82182.1"/>
    <property type="molecule type" value="Genomic_DNA"/>
</dbReference>
<reference evidence="1 2" key="1">
    <citation type="submission" date="2019-03" db="EMBL/GenBank/DDBJ databases">
        <title>Metabolic potential of uncultured bacteria and archaea associated with petroleum seepage in deep-sea sediments.</title>
        <authorList>
            <person name="Dong X."/>
            <person name="Hubert C."/>
        </authorList>
    </citation>
    <scope>NUCLEOTIDE SEQUENCE [LARGE SCALE GENOMIC DNA]</scope>
    <source>
        <strain evidence="1">E29_bin36</strain>
    </source>
</reference>
<evidence type="ECO:0008006" key="3">
    <source>
        <dbReference type="Google" id="ProtNLM"/>
    </source>
</evidence>
<proteinExistence type="predicted"/>
<organism evidence="1 2">
    <name type="scientific">candidate division TA06 bacterium</name>
    <dbReference type="NCBI Taxonomy" id="2250710"/>
    <lineage>
        <taxon>Bacteria</taxon>
        <taxon>Bacteria division TA06</taxon>
    </lineage>
</organism>
<protein>
    <recommendedName>
        <fullName evidence="3">DUF5678 domain-containing protein</fullName>
    </recommendedName>
</protein>
<accession>A0A523XSC2</accession>
<sequence>MDKPLEKEFKYYIKHQDELVKQYNGKFIVIKNRKVIGEYDSELEAIKETTKEHELGTFLIQKCKPGSKSYTQTYHSRVSFK</sequence>
<evidence type="ECO:0000313" key="1">
    <source>
        <dbReference type="EMBL" id="TET82182.1"/>
    </source>
</evidence>
<comment type="caution">
    <text evidence="1">The sequence shown here is derived from an EMBL/GenBank/DDBJ whole genome shotgun (WGS) entry which is preliminary data.</text>
</comment>
<gene>
    <name evidence="1" type="ORF">E3J38_02580</name>
</gene>